<dbReference type="InterPro" id="IPR015500">
    <property type="entry name" value="Peptidase_S8_subtilisin-rel"/>
</dbReference>
<comment type="caution">
    <text evidence="10">The sequence shown here is derived from an EMBL/GenBank/DDBJ whole genome shotgun (WGS) entry which is preliminary data.</text>
</comment>
<dbReference type="InterPro" id="IPR036852">
    <property type="entry name" value="Peptidase_S8/S53_dom_sf"/>
</dbReference>
<dbReference type="SUPFAM" id="SSF89260">
    <property type="entry name" value="Collagen-binding domain"/>
    <property type="match status" value="1"/>
</dbReference>
<dbReference type="EMBL" id="JAMKFE010000018">
    <property type="protein sequence ID" value="MCM5682353.1"/>
    <property type="molecule type" value="Genomic_DNA"/>
</dbReference>
<evidence type="ECO:0000256" key="6">
    <source>
        <dbReference type="RuleBase" id="RU003355"/>
    </source>
</evidence>
<protein>
    <submittedName>
        <fullName evidence="10">S8 family serine peptidase</fullName>
    </submittedName>
</protein>
<evidence type="ECO:0000256" key="2">
    <source>
        <dbReference type="ARBA" id="ARBA00022670"/>
    </source>
</evidence>
<evidence type="ECO:0000256" key="5">
    <source>
        <dbReference type="PROSITE-ProRule" id="PRU01240"/>
    </source>
</evidence>
<feature type="active site" description="Charge relay system" evidence="5">
    <location>
        <position position="348"/>
    </location>
</feature>
<dbReference type="InterPro" id="IPR023828">
    <property type="entry name" value="Peptidase_S8_Ser-AS"/>
</dbReference>
<evidence type="ECO:0000313" key="10">
    <source>
        <dbReference type="EMBL" id="MCM5682353.1"/>
    </source>
</evidence>
<dbReference type="InterPro" id="IPR050131">
    <property type="entry name" value="Peptidase_S8_subtilisin-like"/>
</dbReference>
<name>A0ABT0YWX5_9BURK</name>
<dbReference type="RefSeq" id="WP_251780830.1">
    <property type="nucleotide sequence ID" value="NZ_JAMKFE010000018.1"/>
</dbReference>
<feature type="active site" description="Charge relay system" evidence="5">
    <location>
        <position position="393"/>
    </location>
</feature>
<dbReference type="SUPFAM" id="SSF52743">
    <property type="entry name" value="Subtilisin-like"/>
    <property type="match status" value="1"/>
</dbReference>
<reference evidence="10" key="1">
    <citation type="submission" date="2022-05" db="EMBL/GenBank/DDBJ databases">
        <title>Schlegelella sp. nov., isolated from mangrove soil.</title>
        <authorList>
            <person name="Liu Y."/>
            <person name="Ge X."/>
            <person name="Liu W."/>
        </authorList>
    </citation>
    <scope>NUCLEOTIDE SEQUENCE</scope>
    <source>
        <strain evidence="10">S2-27</strain>
    </source>
</reference>
<dbReference type="PANTHER" id="PTHR43806:SF11">
    <property type="entry name" value="CEREVISIN-RELATED"/>
    <property type="match status" value="1"/>
</dbReference>
<dbReference type="PRINTS" id="PR00723">
    <property type="entry name" value="SUBTILISIN"/>
</dbReference>
<accession>A0ABT0YWX5</accession>
<keyword evidence="8" id="KW-0732">Signal</keyword>
<evidence type="ECO:0000313" key="11">
    <source>
        <dbReference type="Proteomes" id="UP001165541"/>
    </source>
</evidence>
<dbReference type="PROSITE" id="PS00137">
    <property type="entry name" value="SUBTILASE_HIS"/>
    <property type="match status" value="1"/>
</dbReference>
<comment type="similarity">
    <text evidence="1 5 6">Belongs to the peptidase S8 family.</text>
</comment>
<dbReference type="Proteomes" id="UP001165541">
    <property type="component" value="Unassembled WGS sequence"/>
</dbReference>
<keyword evidence="2 5" id="KW-0645">Protease</keyword>
<evidence type="ECO:0000256" key="1">
    <source>
        <dbReference type="ARBA" id="ARBA00011073"/>
    </source>
</evidence>
<keyword evidence="4 5" id="KW-0720">Serine protease</keyword>
<proteinExistence type="inferred from homology"/>
<dbReference type="Pfam" id="PF00082">
    <property type="entry name" value="Peptidase_S8"/>
    <property type="match status" value="1"/>
</dbReference>
<dbReference type="PROSITE" id="PS00138">
    <property type="entry name" value="SUBTILASE_SER"/>
    <property type="match status" value="1"/>
</dbReference>
<dbReference type="PROSITE" id="PS00136">
    <property type="entry name" value="SUBTILASE_ASP"/>
    <property type="match status" value="1"/>
</dbReference>
<organism evidence="10 11">
    <name type="scientific">Caldimonas mangrovi</name>
    <dbReference type="NCBI Taxonomy" id="2944811"/>
    <lineage>
        <taxon>Bacteria</taxon>
        <taxon>Pseudomonadati</taxon>
        <taxon>Pseudomonadota</taxon>
        <taxon>Betaproteobacteria</taxon>
        <taxon>Burkholderiales</taxon>
        <taxon>Sphaerotilaceae</taxon>
        <taxon>Caldimonas</taxon>
    </lineage>
</organism>
<dbReference type="PROSITE" id="PS51892">
    <property type="entry name" value="SUBTILASE"/>
    <property type="match status" value="1"/>
</dbReference>
<feature type="domain" description="Peptidase S8/S53" evidence="9">
    <location>
        <begin position="342"/>
        <end position="635"/>
    </location>
</feature>
<dbReference type="Gene3D" id="2.60.120.380">
    <property type="match status" value="1"/>
</dbReference>
<evidence type="ECO:0000256" key="4">
    <source>
        <dbReference type="ARBA" id="ARBA00022825"/>
    </source>
</evidence>
<gene>
    <name evidence="10" type="ORF">M8A51_22725</name>
</gene>
<evidence type="ECO:0000256" key="8">
    <source>
        <dbReference type="SAM" id="SignalP"/>
    </source>
</evidence>
<feature type="active site" description="Charge relay system" evidence="5">
    <location>
        <position position="585"/>
    </location>
</feature>
<keyword evidence="3 5" id="KW-0378">Hydrolase</keyword>
<dbReference type="InterPro" id="IPR000209">
    <property type="entry name" value="Peptidase_S8/S53_dom"/>
</dbReference>
<dbReference type="PROSITE" id="PS51257">
    <property type="entry name" value="PROKAR_LIPOPROTEIN"/>
    <property type="match status" value="1"/>
</dbReference>
<dbReference type="PANTHER" id="PTHR43806">
    <property type="entry name" value="PEPTIDASE S8"/>
    <property type="match status" value="1"/>
</dbReference>
<feature type="region of interest" description="Disordered" evidence="7">
    <location>
        <begin position="24"/>
        <end position="46"/>
    </location>
</feature>
<dbReference type="InterPro" id="IPR023827">
    <property type="entry name" value="Peptidase_S8_Asp-AS"/>
</dbReference>
<feature type="signal peptide" evidence="8">
    <location>
        <begin position="1"/>
        <end position="20"/>
    </location>
</feature>
<evidence type="ECO:0000256" key="3">
    <source>
        <dbReference type="ARBA" id="ARBA00022801"/>
    </source>
</evidence>
<keyword evidence="11" id="KW-1185">Reference proteome</keyword>
<feature type="chain" id="PRO_5046863406" evidence="8">
    <location>
        <begin position="21"/>
        <end position="872"/>
    </location>
</feature>
<dbReference type="InterPro" id="IPR022398">
    <property type="entry name" value="Peptidase_S8_His-AS"/>
</dbReference>
<evidence type="ECO:0000256" key="7">
    <source>
        <dbReference type="SAM" id="MobiDB-lite"/>
    </source>
</evidence>
<sequence>MSASIRFRSLWLAASLALTACGGGGGGGGGGDDEPPPPAPPQGWTISGRVVLPETASVDSDTNDAEQAGRTANNSMATAQPLTAPTLAVGTVNVAGGGPEGPNRSAGDEDDMYRVALKAGQTLELEFASDPADNDVDLYVHDPATGDVLGQSIGTHQYECVRVLQDGDYVVDVNAYSGASIYNLRVSAPADGGDCEQIAGRTGSAIIPGQLVAKLLPDAQARAQALQLAQASGLTVLQGDAAAGRPLLLGASSEGRARAASAPPASQRAVRDTVHQLKRLRASGQYAYVEPNLQLRLTAASVGSFPPDDRAYPLQRWHYEMIGLPPAMDRLVALSPQPAQRPLVAVIDSGIVKDHPDLAEQIVDGYSFVAAAGGTNTADPDDPATPDSNGAFHGSHVAGTIGALTFNGIGGAGVAPMAQLLPLRTFRPDGNAALYDVLQAIFYAARLPNDAGRLPPRRADVINMSLGAQGACSAAFRDGIAQARAEGVIVVAAAGNEARNDQGRSAPVGMPANCPGVIAVGALDAGRSPAFYSNAGPTLALAAPGGDVRRSTTGTGEPDGVYSTVATFDANGARMPSYGQMMGTSMASPHVAGVMALMRFVHPGLSPADVDALIAAGRLSDDLGAAGRDDATGYGAVNARKAVDAALELRDGTPPPAPAGEVQAAPSSIHFGGTRTSMDLTLALSAAGDETVQSVTSDNAAVTVSEVEVEAATGLGVYRVGVDRATLSAGTSYAAITVQTSGRSFTVPVSVTKAGAGSPTADFGRLYVLVLDAASGEVIDQSALNAASGRYEWQLTGVTATRLHLVAGTDLDNDGVICQRGEACGAYPVLATPLQEIELDGSRSGLDFPVAPFGGANAQGVGAAVPGWRRPR</sequence>
<evidence type="ECO:0000259" key="9">
    <source>
        <dbReference type="Pfam" id="PF00082"/>
    </source>
</evidence>
<dbReference type="Gene3D" id="3.40.50.200">
    <property type="entry name" value="Peptidase S8/S53 domain"/>
    <property type="match status" value="1"/>
</dbReference>